<dbReference type="InterPro" id="IPR003593">
    <property type="entry name" value="AAA+_ATPase"/>
</dbReference>
<dbReference type="PANTHER" id="PTHR42781">
    <property type="entry name" value="SPERMIDINE/PUTRESCINE IMPORT ATP-BINDING PROTEIN POTA"/>
    <property type="match status" value="1"/>
</dbReference>
<dbReference type="SUPFAM" id="SSF52540">
    <property type="entry name" value="P-loop containing nucleoside triphosphate hydrolases"/>
    <property type="match status" value="1"/>
</dbReference>
<proteinExistence type="predicted"/>
<evidence type="ECO:0000256" key="1">
    <source>
        <dbReference type="ARBA" id="ARBA00022448"/>
    </source>
</evidence>
<dbReference type="FunFam" id="3.40.50.300:FF:000425">
    <property type="entry name" value="Probable ABC transporter, ATP-binding subunit"/>
    <property type="match status" value="1"/>
</dbReference>
<accession>A0A317ZS77</accession>
<dbReference type="InterPro" id="IPR027417">
    <property type="entry name" value="P-loop_NTPase"/>
</dbReference>
<dbReference type="Pfam" id="PF00005">
    <property type="entry name" value="ABC_tran"/>
    <property type="match status" value="1"/>
</dbReference>
<dbReference type="SMART" id="SM00382">
    <property type="entry name" value="AAA"/>
    <property type="match status" value="1"/>
</dbReference>
<dbReference type="OrthoDB" id="4395244at2"/>
<comment type="caution">
    <text evidence="6">The sequence shown here is derived from an EMBL/GenBank/DDBJ whole genome shotgun (WGS) entry which is preliminary data.</text>
</comment>
<sequence>MSSVTLTDVGLVYPDGTVGLENINLAIADGEFVALVGPSGSGKTTLLRAIAGFLTPTAGSIRLDDTLVADRSTLVAPEKRGLGMVFQQHAVWPHWSVERNIAYPLVLARVPRAERTQRVAEVMQLVGLTGFEQRNPATLSGGQRQRVALARAIVGRPRVLLLDEALSALDEPLRDSLRLELQSLTRSIGLTVVHVTHDREEALALADRVVVLDGGRIQQVGSPVELVTRPVTAEVARFLSDATIFPGDRDRNGFVATDHPCAVPAHLLDVGSGADALSGAGMIAVLPEDITLEPGTGAPTDAVVASSLYGRASNDIVVTWQGISVRCRVPGRRYLVGETVVVGIRRAMFYDAARALVELVETR</sequence>
<keyword evidence="1" id="KW-0813">Transport</keyword>
<dbReference type="PANTHER" id="PTHR42781:SF4">
    <property type="entry name" value="SPERMIDINE_PUTRESCINE IMPORT ATP-BINDING PROTEIN POTA"/>
    <property type="match status" value="1"/>
</dbReference>
<evidence type="ECO:0000313" key="6">
    <source>
        <dbReference type="EMBL" id="PXA70030.1"/>
    </source>
</evidence>
<organism evidence="6 7">
    <name type="scientific">Cryobacterium arcticum</name>
    <dbReference type="NCBI Taxonomy" id="670052"/>
    <lineage>
        <taxon>Bacteria</taxon>
        <taxon>Bacillati</taxon>
        <taxon>Actinomycetota</taxon>
        <taxon>Actinomycetes</taxon>
        <taxon>Micrococcales</taxon>
        <taxon>Microbacteriaceae</taxon>
        <taxon>Cryobacterium</taxon>
    </lineage>
</organism>
<reference evidence="6 7" key="1">
    <citation type="submission" date="2018-05" db="EMBL/GenBank/DDBJ databases">
        <title>Genetic diversity of glacier-inhabiting Cryobacterium bacteria in China and description of Cryobacterium mengkeensis sp. nov. and Arthrobacter glacialis sp. nov.</title>
        <authorList>
            <person name="Liu Q."/>
            <person name="Xin Y.-H."/>
        </authorList>
    </citation>
    <scope>NUCLEOTIDE SEQUENCE [LARGE SCALE GENOMIC DNA]</scope>
    <source>
        <strain evidence="6 7">SK-1</strain>
    </source>
</reference>
<dbReference type="GO" id="GO:0015418">
    <property type="term" value="F:ABC-type quaternary ammonium compound transporting activity"/>
    <property type="evidence" value="ECO:0007669"/>
    <property type="project" value="UniProtKB-EC"/>
</dbReference>
<evidence type="ECO:0000259" key="5">
    <source>
        <dbReference type="PROSITE" id="PS50893"/>
    </source>
</evidence>
<dbReference type="Gene3D" id="3.40.50.300">
    <property type="entry name" value="P-loop containing nucleotide triphosphate hydrolases"/>
    <property type="match status" value="1"/>
</dbReference>
<dbReference type="PROSITE" id="PS50893">
    <property type="entry name" value="ABC_TRANSPORTER_2"/>
    <property type="match status" value="1"/>
</dbReference>
<dbReference type="PROSITE" id="PS00211">
    <property type="entry name" value="ABC_TRANSPORTER_1"/>
    <property type="match status" value="1"/>
</dbReference>
<dbReference type="Proteomes" id="UP000246722">
    <property type="component" value="Unassembled WGS sequence"/>
</dbReference>
<dbReference type="InterPro" id="IPR050093">
    <property type="entry name" value="ABC_SmlMolc_Importer"/>
</dbReference>
<dbReference type="GO" id="GO:0005524">
    <property type="term" value="F:ATP binding"/>
    <property type="evidence" value="ECO:0007669"/>
    <property type="project" value="UniProtKB-KW"/>
</dbReference>
<name>A0A317ZS77_9MICO</name>
<dbReference type="EC" id="7.6.2.9" evidence="4"/>
<dbReference type="InterPro" id="IPR003439">
    <property type="entry name" value="ABC_transporter-like_ATP-bd"/>
</dbReference>
<dbReference type="EMBL" id="QHLY01000009">
    <property type="protein sequence ID" value="PXA70030.1"/>
    <property type="molecule type" value="Genomic_DNA"/>
</dbReference>
<evidence type="ECO:0000256" key="3">
    <source>
        <dbReference type="ARBA" id="ARBA00022840"/>
    </source>
</evidence>
<protein>
    <recommendedName>
        <fullName evidence="4">ABC-type quaternary amine transporter</fullName>
        <ecNumber evidence="4">7.6.2.9</ecNumber>
    </recommendedName>
</protein>
<evidence type="ECO:0000313" key="7">
    <source>
        <dbReference type="Proteomes" id="UP000246722"/>
    </source>
</evidence>
<dbReference type="AlphaFoldDB" id="A0A317ZS77"/>
<keyword evidence="2" id="KW-0547">Nucleotide-binding</keyword>
<gene>
    <name evidence="6" type="ORF">CTB96_08535</name>
</gene>
<keyword evidence="3 6" id="KW-0067">ATP-binding</keyword>
<feature type="domain" description="ABC transporter" evidence="5">
    <location>
        <begin position="4"/>
        <end position="239"/>
    </location>
</feature>
<dbReference type="RefSeq" id="WP_110126504.1">
    <property type="nucleotide sequence ID" value="NZ_QHLY01000009.1"/>
</dbReference>
<dbReference type="GO" id="GO:0016887">
    <property type="term" value="F:ATP hydrolysis activity"/>
    <property type="evidence" value="ECO:0007669"/>
    <property type="project" value="InterPro"/>
</dbReference>
<keyword evidence="7" id="KW-1185">Reference proteome</keyword>
<evidence type="ECO:0000256" key="4">
    <source>
        <dbReference type="ARBA" id="ARBA00066388"/>
    </source>
</evidence>
<dbReference type="InterPro" id="IPR017871">
    <property type="entry name" value="ABC_transporter-like_CS"/>
</dbReference>
<evidence type="ECO:0000256" key="2">
    <source>
        <dbReference type="ARBA" id="ARBA00022741"/>
    </source>
</evidence>